<keyword evidence="3" id="KW-1185">Reference proteome</keyword>
<sequence length="262" mass="26924">MVAYTLPATLTGRLVPTLAVLAGLGVAAGLATAPAETLDAVVARSGLSALLPQAAPPVGVTGRTLIALAVGALVVALGLASQWRRPAGMTARRADSHPDAPPCRPLRANDELGAPIPVQDAAEPLPIASEPPVPPAIRDVPADLDQPLSAFDPDAIPSRPQEPVRAVAPLTRVAKVVPLPPLDAVAEEPARITAFSLAPVACAPDAEPRIVAPVVPTPESIGALVARLEKVARDAARDRRARAERQPSLDDTLARLRQLATG</sequence>
<dbReference type="RefSeq" id="WP_168135715.1">
    <property type="nucleotide sequence ID" value="NZ_JAAVJH010000013.1"/>
</dbReference>
<accession>A0ABX1CW59</accession>
<dbReference type="Proteomes" id="UP000732399">
    <property type="component" value="Unassembled WGS sequence"/>
</dbReference>
<comment type="caution">
    <text evidence="2">The sequence shown here is derived from an EMBL/GenBank/DDBJ whole genome shotgun (WGS) entry which is preliminary data.</text>
</comment>
<name>A0ABX1CW59_9SPHN</name>
<feature type="transmembrane region" description="Helical" evidence="1">
    <location>
        <begin position="61"/>
        <end position="83"/>
    </location>
</feature>
<keyword evidence="1" id="KW-0472">Membrane</keyword>
<dbReference type="EMBL" id="JAAVJH010000013">
    <property type="protein sequence ID" value="NJR80162.1"/>
    <property type="molecule type" value="Genomic_DNA"/>
</dbReference>
<gene>
    <name evidence="2" type="ORF">HBH26_16390</name>
</gene>
<keyword evidence="1" id="KW-1133">Transmembrane helix</keyword>
<organism evidence="2 3">
    <name type="scientific">Sphingomonas corticis</name>
    <dbReference type="NCBI Taxonomy" id="2722791"/>
    <lineage>
        <taxon>Bacteria</taxon>
        <taxon>Pseudomonadati</taxon>
        <taxon>Pseudomonadota</taxon>
        <taxon>Alphaproteobacteria</taxon>
        <taxon>Sphingomonadales</taxon>
        <taxon>Sphingomonadaceae</taxon>
        <taxon>Sphingomonas</taxon>
    </lineage>
</organism>
<evidence type="ECO:0000313" key="3">
    <source>
        <dbReference type="Proteomes" id="UP000732399"/>
    </source>
</evidence>
<proteinExistence type="predicted"/>
<evidence type="ECO:0000313" key="2">
    <source>
        <dbReference type="EMBL" id="NJR80162.1"/>
    </source>
</evidence>
<keyword evidence="1" id="KW-0812">Transmembrane</keyword>
<protein>
    <submittedName>
        <fullName evidence="2">Uncharacterized protein</fullName>
    </submittedName>
</protein>
<reference evidence="2 3" key="1">
    <citation type="submission" date="2020-03" db="EMBL/GenBank/DDBJ databases">
        <authorList>
            <person name="Wang L."/>
            <person name="He N."/>
            <person name="Li Y."/>
            <person name="Fang Y."/>
            <person name="Zhang F."/>
        </authorList>
    </citation>
    <scope>NUCLEOTIDE SEQUENCE [LARGE SCALE GENOMIC DNA]</scope>
    <source>
        <strain evidence="2 3">36D10-4-7</strain>
    </source>
</reference>
<evidence type="ECO:0000256" key="1">
    <source>
        <dbReference type="SAM" id="Phobius"/>
    </source>
</evidence>